<gene>
    <name evidence="13" type="ORF">NHX12_031861</name>
</gene>
<evidence type="ECO:0000256" key="9">
    <source>
        <dbReference type="ARBA" id="ARBA00056995"/>
    </source>
</evidence>
<dbReference type="GO" id="GO:0005886">
    <property type="term" value="C:plasma membrane"/>
    <property type="evidence" value="ECO:0007669"/>
    <property type="project" value="UniProtKB-SubCell"/>
</dbReference>
<comment type="subunit">
    <text evidence="10">Interacts with ADAM10.</text>
</comment>
<evidence type="ECO:0000256" key="5">
    <source>
        <dbReference type="ARBA" id="ARBA00022989"/>
    </source>
</evidence>
<proteinExistence type="inferred from homology"/>
<comment type="caution">
    <text evidence="13">The sequence shown here is derived from an EMBL/GenBank/DDBJ whole genome shotgun (WGS) entry which is preliminary data.</text>
</comment>
<dbReference type="CDD" id="cd03167">
    <property type="entry name" value="oculospanin_like_LEL"/>
    <property type="match status" value="1"/>
</dbReference>
<dbReference type="InterPro" id="IPR018499">
    <property type="entry name" value="Tetraspanin/Peripherin"/>
</dbReference>
<dbReference type="SUPFAM" id="SSF48652">
    <property type="entry name" value="Tetraspanin"/>
    <property type="match status" value="1"/>
</dbReference>
<keyword evidence="7 11" id="KW-1015">Disulfide bond</keyword>
<evidence type="ECO:0000313" key="13">
    <source>
        <dbReference type="EMBL" id="KAJ3600887.1"/>
    </source>
</evidence>
<keyword evidence="14" id="KW-1185">Reference proteome</keyword>
<dbReference type="FunFam" id="1.10.1450.10:FF:000033">
    <property type="entry name" value="Tetraspanin"/>
    <property type="match status" value="1"/>
</dbReference>
<feature type="transmembrane region" description="Helical" evidence="12">
    <location>
        <begin position="29"/>
        <end position="53"/>
    </location>
</feature>
<evidence type="ECO:0000256" key="7">
    <source>
        <dbReference type="ARBA" id="ARBA00023157"/>
    </source>
</evidence>
<keyword evidence="4 12" id="KW-0812">Transmembrane</keyword>
<keyword evidence="5 12" id="KW-1133">Transmembrane helix</keyword>
<keyword evidence="3" id="KW-1003">Cell membrane</keyword>
<dbReference type="EMBL" id="JANIIK010000047">
    <property type="protein sequence ID" value="KAJ3600887.1"/>
    <property type="molecule type" value="Genomic_DNA"/>
</dbReference>
<protein>
    <recommendedName>
        <fullName evidence="12">Tetraspanin</fullName>
    </recommendedName>
</protein>
<comment type="subcellular location">
    <subcellularLocation>
        <location evidence="1">Cell membrane</location>
        <topology evidence="1">Multi-pass membrane protein</topology>
    </subcellularLocation>
    <subcellularLocation>
        <location evidence="12">Membrane</location>
        <topology evidence="12">Multi-pass membrane protein</topology>
    </subcellularLocation>
</comment>
<evidence type="ECO:0000313" key="14">
    <source>
        <dbReference type="Proteomes" id="UP001148018"/>
    </source>
</evidence>
<dbReference type="PRINTS" id="PR00259">
    <property type="entry name" value="TMFOUR"/>
</dbReference>
<evidence type="ECO:0000256" key="4">
    <source>
        <dbReference type="ARBA" id="ARBA00022692"/>
    </source>
</evidence>
<dbReference type="PANTHER" id="PTHR19282">
    <property type="entry name" value="TETRASPANIN"/>
    <property type="match status" value="1"/>
</dbReference>
<dbReference type="PIRSF" id="PIRSF002419">
    <property type="entry name" value="Tetraspanin"/>
    <property type="match status" value="1"/>
</dbReference>
<dbReference type="InterPro" id="IPR000301">
    <property type="entry name" value="Tetraspanin_animals"/>
</dbReference>
<evidence type="ECO:0000256" key="2">
    <source>
        <dbReference type="ARBA" id="ARBA00006840"/>
    </source>
</evidence>
<evidence type="ECO:0000256" key="10">
    <source>
        <dbReference type="ARBA" id="ARBA00065402"/>
    </source>
</evidence>
<dbReference type="Gene3D" id="1.10.1450.10">
    <property type="entry name" value="Tetraspanin"/>
    <property type="match status" value="1"/>
</dbReference>
<dbReference type="PANTHER" id="PTHR19282:SF550">
    <property type="entry name" value="TETRASPANIN-10"/>
    <property type="match status" value="1"/>
</dbReference>
<dbReference type="GO" id="GO:0019899">
    <property type="term" value="F:enzyme binding"/>
    <property type="evidence" value="ECO:0007669"/>
    <property type="project" value="UniProtKB-ARBA"/>
</dbReference>
<dbReference type="Proteomes" id="UP001148018">
    <property type="component" value="Unassembled WGS sequence"/>
</dbReference>
<evidence type="ECO:0000256" key="12">
    <source>
        <dbReference type="RuleBase" id="RU361218"/>
    </source>
</evidence>
<evidence type="ECO:0000256" key="1">
    <source>
        <dbReference type="ARBA" id="ARBA00004651"/>
    </source>
</evidence>
<dbReference type="AlphaFoldDB" id="A0A9Q0EAE8"/>
<organism evidence="13 14">
    <name type="scientific">Muraenolepis orangiensis</name>
    <name type="common">Patagonian moray cod</name>
    <dbReference type="NCBI Taxonomy" id="630683"/>
    <lineage>
        <taxon>Eukaryota</taxon>
        <taxon>Metazoa</taxon>
        <taxon>Chordata</taxon>
        <taxon>Craniata</taxon>
        <taxon>Vertebrata</taxon>
        <taxon>Euteleostomi</taxon>
        <taxon>Actinopterygii</taxon>
        <taxon>Neopterygii</taxon>
        <taxon>Teleostei</taxon>
        <taxon>Neoteleostei</taxon>
        <taxon>Acanthomorphata</taxon>
        <taxon>Zeiogadaria</taxon>
        <taxon>Gadariae</taxon>
        <taxon>Gadiformes</taxon>
        <taxon>Muraenolepidoidei</taxon>
        <taxon>Muraenolepididae</taxon>
        <taxon>Muraenolepis</taxon>
    </lineage>
</organism>
<feature type="transmembrane region" description="Helical" evidence="12">
    <location>
        <begin position="73"/>
        <end position="94"/>
    </location>
</feature>
<accession>A0A9Q0EAE8</accession>
<reference evidence="13" key="1">
    <citation type="submission" date="2022-07" db="EMBL/GenBank/DDBJ databases">
        <title>Chromosome-level genome of Muraenolepis orangiensis.</title>
        <authorList>
            <person name="Kim J."/>
        </authorList>
    </citation>
    <scope>NUCLEOTIDE SEQUENCE</scope>
    <source>
        <strain evidence="13">KU_S4_2022</strain>
        <tissue evidence="13">Muscle</tissue>
    </source>
</reference>
<evidence type="ECO:0000256" key="8">
    <source>
        <dbReference type="ARBA" id="ARBA00023180"/>
    </source>
</evidence>
<evidence type="ECO:0000256" key="6">
    <source>
        <dbReference type="ARBA" id="ARBA00023136"/>
    </source>
</evidence>
<dbReference type="Pfam" id="PF00335">
    <property type="entry name" value="Tetraspanin"/>
    <property type="match status" value="1"/>
</dbReference>
<dbReference type="OrthoDB" id="8122038at2759"/>
<feature type="disulfide bond" evidence="11">
    <location>
        <begin position="164"/>
        <end position="180"/>
    </location>
</feature>
<evidence type="ECO:0000256" key="11">
    <source>
        <dbReference type="PIRSR" id="PIRSR002419-1"/>
    </source>
</evidence>
<feature type="transmembrane region" description="Helical" evidence="12">
    <location>
        <begin position="106"/>
        <end position="125"/>
    </location>
</feature>
<keyword evidence="6 12" id="KW-0472">Membrane</keyword>
<evidence type="ECO:0000256" key="3">
    <source>
        <dbReference type="ARBA" id="ARBA00022475"/>
    </source>
</evidence>
<keyword evidence="8" id="KW-0325">Glycoprotein</keyword>
<comment type="function">
    <text evidence="9">Part of TspanC8 subgroup, composed of 6 members that interact with the transmembrane metalloprotease ADAM10. This interaction is required for ADAM10 exit from the endoplasmic reticulum and for enzymatic maturation and trafficking to the cell surface as well as substrate specificity. Different TspanC8/ADAM10 complexes have distinct substrates.</text>
</comment>
<comment type="similarity">
    <text evidence="2 12">Belongs to the tetraspanin (TM4SF) family.</text>
</comment>
<name>A0A9Q0EAE8_9TELE</name>
<sequence>MGGRSGWLLWPWSRKDPAHSERTPLIPKYLLSLSNLLFSALGLAVLCLGLWGLVTKQSFAQERIAALGTDPMLLLLALGLLLSVLCLSGCVGALRENVCLLRCFSAAVLALMAAQVLAAIVAFGLRGQMEGYLRAGMLAAMARYRDDLDLRFLADEVQAGLQCCGADDYRDWEVNIYFNCSAPGVLACGVPASCCVAPLENGSVWNSQCGAGALRLDEFSAQSVVFLGGCLGGASRWVERNTGAVATAWMVLLGAQILTLFTATRLLDTIQWHRADSRRLSRRS</sequence>
<comment type="caution">
    <text evidence="12">Lacks conserved residue(s) required for the propagation of feature annotation.</text>
</comment>
<dbReference type="InterPro" id="IPR008952">
    <property type="entry name" value="Tetraspanin_EC2_sf"/>
</dbReference>